<dbReference type="RefSeq" id="WP_058299972.1">
    <property type="nucleotide sequence ID" value="NZ_FMAU01000010.1"/>
</dbReference>
<proteinExistence type="predicted"/>
<evidence type="ECO:0000313" key="3">
    <source>
        <dbReference type="Proteomes" id="UP000181997"/>
    </source>
</evidence>
<organism evidence="2 3">
    <name type="scientific">[Bacillus] enclensis</name>
    <dbReference type="NCBI Taxonomy" id="1402860"/>
    <lineage>
        <taxon>Bacteria</taxon>
        <taxon>Bacillati</taxon>
        <taxon>Bacillota</taxon>
        <taxon>Bacilli</taxon>
        <taxon>Bacillales</taxon>
        <taxon>Bacillaceae</taxon>
        <taxon>Rossellomorea</taxon>
    </lineage>
</organism>
<keyword evidence="3" id="KW-1185">Reference proteome</keyword>
<dbReference type="Gene3D" id="3.90.1200.10">
    <property type="match status" value="1"/>
</dbReference>
<dbReference type="OrthoDB" id="60975at2"/>
<dbReference type="EMBL" id="FMAU01000010">
    <property type="protein sequence ID" value="SCC35391.1"/>
    <property type="molecule type" value="Genomic_DNA"/>
</dbReference>
<dbReference type="Proteomes" id="UP000181997">
    <property type="component" value="Unassembled WGS sequence"/>
</dbReference>
<gene>
    <name evidence="2" type="ORF">GA0061094_4224</name>
</gene>
<dbReference type="PANTHER" id="PTHR21310:SF42">
    <property type="entry name" value="BIFUNCTIONAL AAC_APH"/>
    <property type="match status" value="1"/>
</dbReference>
<evidence type="ECO:0000259" key="1">
    <source>
        <dbReference type="Pfam" id="PF01636"/>
    </source>
</evidence>
<accession>A0A0V8H6B0</accession>
<evidence type="ECO:0000313" key="2">
    <source>
        <dbReference type="EMBL" id="SCC35391.1"/>
    </source>
</evidence>
<dbReference type="InterPro" id="IPR011009">
    <property type="entry name" value="Kinase-like_dom_sf"/>
</dbReference>
<dbReference type="PANTHER" id="PTHR21310">
    <property type="entry name" value="AMINOGLYCOSIDE PHOSPHOTRANSFERASE-RELATED-RELATED"/>
    <property type="match status" value="1"/>
</dbReference>
<dbReference type="InterPro" id="IPR051678">
    <property type="entry name" value="AGP_Transferase"/>
</dbReference>
<dbReference type="GO" id="GO:0016740">
    <property type="term" value="F:transferase activity"/>
    <property type="evidence" value="ECO:0007669"/>
    <property type="project" value="UniProtKB-KW"/>
</dbReference>
<protein>
    <submittedName>
        <fullName evidence="2">Aminoglycoside 2''-phosphotransferase</fullName>
    </submittedName>
</protein>
<name>A0A0V8H6B0_9BACI</name>
<dbReference type="Pfam" id="PF01636">
    <property type="entry name" value="APH"/>
    <property type="match status" value="1"/>
</dbReference>
<dbReference type="SUPFAM" id="SSF56112">
    <property type="entry name" value="Protein kinase-like (PK-like)"/>
    <property type="match status" value="1"/>
</dbReference>
<dbReference type="AlphaFoldDB" id="A0A0V8H6B0"/>
<keyword evidence="2" id="KW-0808">Transferase</keyword>
<dbReference type="InterPro" id="IPR002575">
    <property type="entry name" value="Aminoglycoside_PTrfase"/>
</dbReference>
<sequence length="284" mass="32434">MQDKINLIKEKIPNFIIRNYYKNEQGQNNDVLIINDEWVFRFPKYKGGIEQLKKETVILESVSTKLSIPVPKPEFQSFQPEEPGQVFTAYRLLPGSPLWREDMTGLDDTGRRQAAGDMAVFLKELHSIPADTVLSPAQQNPVVEEMEDLYRRLETKVFPFMKQEAIEETKKRFTAYFRSFQSAEASIVHGDFGCSNILWENERVSGIIDFGGAGIGDPAYDVAGILASYGEEFMNMMIPHYPEIISFQERIHFYKSTFALQEALFGAENGDRQAFESGLAGYRK</sequence>
<feature type="domain" description="Aminoglycoside phosphotransferase" evidence="1">
    <location>
        <begin position="24"/>
        <end position="233"/>
    </location>
</feature>
<reference evidence="3" key="1">
    <citation type="submission" date="2016-08" db="EMBL/GenBank/DDBJ databases">
        <authorList>
            <person name="Varghese N."/>
            <person name="Submissions Spin"/>
        </authorList>
    </citation>
    <scope>NUCLEOTIDE SEQUENCE [LARGE SCALE GENOMIC DNA]</scope>
    <source>
        <strain evidence="3">SGD-1123</strain>
    </source>
</reference>
<dbReference type="Gene3D" id="3.30.200.20">
    <property type="entry name" value="Phosphorylase Kinase, domain 1"/>
    <property type="match status" value="1"/>
</dbReference>